<keyword evidence="3 6" id="KW-0812">Transmembrane</keyword>
<feature type="transmembrane region" description="Helical" evidence="6">
    <location>
        <begin position="12"/>
        <end position="34"/>
    </location>
</feature>
<feature type="transmembrane region" description="Helical" evidence="6">
    <location>
        <begin position="86"/>
        <end position="104"/>
    </location>
</feature>
<dbReference type="OrthoDB" id="9795496at2"/>
<dbReference type="InterPro" id="IPR004307">
    <property type="entry name" value="TspO_MBR"/>
</dbReference>
<accession>A0A2K8UDR9</accession>
<proteinExistence type="inferred from homology"/>
<comment type="subcellular location">
    <subcellularLocation>
        <location evidence="1">Membrane</location>
        <topology evidence="1">Multi-pass membrane protein</topology>
    </subcellularLocation>
</comment>
<evidence type="ECO:0000256" key="4">
    <source>
        <dbReference type="ARBA" id="ARBA00022989"/>
    </source>
</evidence>
<dbReference type="RefSeq" id="WP_100921421.1">
    <property type="nucleotide sequence ID" value="NZ_CP020370.1"/>
</dbReference>
<dbReference type="InterPro" id="IPR038330">
    <property type="entry name" value="TspO/MBR-related_sf"/>
</dbReference>
<evidence type="ECO:0000256" key="3">
    <source>
        <dbReference type="ARBA" id="ARBA00022692"/>
    </source>
</evidence>
<feature type="transmembrane region" description="Helical" evidence="6">
    <location>
        <begin position="110"/>
        <end position="133"/>
    </location>
</feature>
<evidence type="ECO:0000313" key="7">
    <source>
        <dbReference type="EMBL" id="AUB83743.1"/>
    </source>
</evidence>
<dbReference type="EMBL" id="CP020370">
    <property type="protein sequence ID" value="AUB83743.1"/>
    <property type="molecule type" value="Genomic_DNA"/>
</dbReference>
<protein>
    <recommendedName>
        <fullName evidence="9">Tryptophan-rich sensory protein</fullName>
    </recommendedName>
</protein>
<keyword evidence="8" id="KW-1185">Reference proteome</keyword>
<sequence length="170" mass="18415">MVNRYAYKPGRTALAIYVLVAAVLAGAINATIVFSDAAEWTESLRKPAFALSGLQMGLVWEVLFACMAAAYWVVRRTPPLPERRAASIALLAMILVVMAFPFYALLPQSLLNSFVGTFASAFIAWIVCGVVFVNSKRAGLLLLPLALWLSFASVVAFNVHRLNPPVSLLG</sequence>
<evidence type="ECO:0000256" key="1">
    <source>
        <dbReference type="ARBA" id="ARBA00004141"/>
    </source>
</evidence>
<evidence type="ECO:0000313" key="8">
    <source>
        <dbReference type="Proteomes" id="UP000232638"/>
    </source>
</evidence>
<evidence type="ECO:0008006" key="9">
    <source>
        <dbReference type="Google" id="ProtNLM"/>
    </source>
</evidence>
<dbReference type="Proteomes" id="UP000232638">
    <property type="component" value="Chromosome"/>
</dbReference>
<feature type="transmembrane region" description="Helical" evidence="6">
    <location>
        <begin position="140"/>
        <end position="160"/>
    </location>
</feature>
<dbReference type="Gene3D" id="1.20.1260.100">
    <property type="entry name" value="TspO/MBR protein"/>
    <property type="match status" value="1"/>
</dbReference>
<reference evidence="7 8" key="1">
    <citation type="submission" date="2017-03" db="EMBL/GenBank/DDBJ databases">
        <title>Complete genome sequence of Candidatus 'Thiodictyon syntrophicum' sp. nov. strain Cad16T, a photolithoautotroph purple sulfur bacterium isolated from an alpine meromictic lake.</title>
        <authorList>
            <person name="Luedin S.M."/>
            <person name="Pothier J.F."/>
            <person name="Danza F."/>
            <person name="Storelli N."/>
            <person name="Wittwer M."/>
            <person name="Tonolla M."/>
        </authorList>
    </citation>
    <scope>NUCLEOTIDE SEQUENCE [LARGE SCALE GENOMIC DNA]</scope>
    <source>
        <strain evidence="7 8">Cad16T</strain>
    </source>
</reference>
<evidence type="ECO:0000256" key="2">
    <source>
        <dbReference type="ARBA" id="ARBA00007524"/>
    </source>
</evidence>
<evidence type="ECO:0000256" key="6">
    <source>
        <dbReference type="SAM" id="Phobius"/>
    </source>
</evidence>
<comment type="similarity">
    <text evidence="2">Belongs to the TspO/BZRP family.</text>
</comment>
<dbReference type="AlphaFoldDB" id="A0A2K8UDR9"/>
<keyword evidence="4 6" id="KW-1133">Transmembrane helix</keyword>
<dbReference type="Pfam" id="PF03073">
    <property type="entry name" value="TspO_MBR"/>
    <property type="match status" value="1"/>
</dbReference>
<organism evidence="7 8">
    <name type="scientific">Candidatus Thiodictyon syntrophicum</name>
    <dbReference type="NCBI Taxonomy" id="1166950"/>
    <lineage>
        <taxon>Bacteria</taxon>
        <taxon>Pseudomonadati</taxon>
        <taxon>Pseudomonadota</taxon>
        <taxon>Gammaproteobacteria</taxon>
        <taxon>Chromatiales</taxon>
        <taxon>Chromatiaceae</taxon>
        <taxon>Thiodictyon</taxon>
    </lineage>
</organism>
<evidence type="ECO:0000256" key="5">
    <source>
        <dbReference type="ARBA" id="ARBA00023136"/>
    </source>
</evidence>
<dbReference type="KEGG" id="tsy:THSYN_24160"/>
<gene>
    <name evidence="7" type="ORF">THSYN_24160</name>
</gene>
<name>A0A2K8UDR9_9GAMM</name>
<feature type="transmembrane region" description="Helical" evidence="6">
    <location>
        <begin position="54"/>
        <end position="74"/>
    </location>
</feature>
<dbReference type="GO" id="GO:0016020">
    <property type="term" value="C:membrane"/>
    <property type="evidence" value="ECO:0007669"/>
    <property type="project" value="UniProtKB-SubCell"/>
</dbReference>
<keyword evidence="5 6" id="KW-0472">Membrane</keyword>